<dbReference type="InParanoid" id="H2XSC9"/>
<keyword evidence="2" id="KW-1185">Reference proteome</keyword>
<dbReference type="Proteomes" id="UP000008144">
    <property type="component" value="Chromosome 10"/>
</dbReference>
<reference evidence="1" key="2">
    <citation type="journal article" date="2008" name="Genome Biol.">
        <title>Improved genome assembly and evidence-based global gene model set for the chordate Ciona intestinalis: new insight into intron and operon populations.</title>
        <authorList>
            <person name="Satou Y."/>
            <person name="Mineta K."/>
            <person name="Ogasawara M."/>
            <person name="Sasakura Y."/>
            <person name="Shoguchi E."/>
            <person name="Ueno K."/>
            <person name="Yamada L."/>
            <person name="Matsumoto J."/>
            <person name="Wasserscheid J."/>
            <person name="Dewar K."/>
            <person name="Wiley G.B."/>
            <person name="Macmil S.L."/>
            <person name="Roe B.A."/>
            <person name="Zeller R.W."/>
            <person name="Hastings K.E."/>
            <person name="Lemaire P."/>
            <person name="Lindquist E."/>
            <person name="Endo T."/>
            <person name="Hotta K."/>
            <person name="Inaba K."/>
        </authorList>
    </citation>
    <scope>NUCLEOTIDE SEQUENCE [LARGE SCALE GENOMIC DNA]</scope>
    <source>
        <strain evidence="1">wild type</strain>
    </source>
</reference>
<name>H2XSC9_CIOIN</name>
<reference evidence="1" key="4">
    <citation type="submission" date="2025-09" db="UniProtKB">
        <authorList>
            <consortium name="Ensembl"/>
        </authorList>
    </citation>
    <scope>IDENTIFICATION</scope>
</reference>
<proteinExistence type="predicted"/>
<dbReference type="Ensembl" id="ENSCINT00000035597.1">
    <property type="protein sequence ID" value="ENSCINP00000032563.1"/>
    <property type="gene ID" value="ENSCING00000019822.1"/>
</dbReference>
<reference evidence="2" key="1">
    <citation type="journal article" date="2002" name="Science">
        <title>The draft genome of Ciona intestinalis: insights into chordate and vertebrate origins.</title>
        <authorList>
            <person name="Dehal P."/>
            <person name="Satou Y."/>
            <person name="Campbell R.K."/>
            <person name="Chapman J."/>
            <person name="Degnan B."/>
            <person name="De Tomaso A."/>
            <person name="Davidson B."/>
            <person name="Di Gregorio A."/>
            <person name="Gelpke M."/>
            <person name="Goodstein D.M."/>
            <person name="Harafuji N."/>
            <person name="Hastings K.E."/>
            <person name="Ho I."/>
            <person name="Hotta K."/>
            <person name="Huang W."/>
            <person name="Kawashima T."/>
            <person name="Lemaire P."/>
            <person name="Martinez D."/>
            <person name="Meinertzhagen I.A."/>
            <person name="Necula S."/>
            <person name="Nonaka M."/>
            <person name="Putnam N."/>
            <person name="Rash S."/>
            <person name="Saiga H."/>
            <person name="Satake M."/>
            <person name="Terry A."/>
            <person name="Yamada L."/>
            <person name="Wang H.G."/>
            <person name="Awazu S."/>
            <person name="Azumi K."/>
            <person name="Boore J."/>
            <person name="Branno M."/>
            <person name="Chin-Bow S."/>
            <person name="DeSantis R."/>
            <person name="Doyle S."/>
            <person name="Francino P."/>
            <person name="Keys D.N."/>
            <person name="Haga S."/>
            <person name="Hayashi H."/>
            <person name="Hino K."/>
            <person name="Imai K.S."/>
            <person name="Inaba K."/>
            <person name="Kano S."/>
            <person name="Kobayashi K."/>
            <person name="Kobayashi M."/>
            <person name="Lee B.I."/>
            <person name="Makabe K.W."/>
            <person name="Manohar C."/>
            <person name="Matassi G."/>
            <person name="Medina M."/>
            <person name="Mochizuki Y."/>
            <person name="Mount S."/>
            <person name="Morishita T."/>
            <person name="Miura S."/>
            <person name="Nakayama A."/>
            <person name="Nishizaka S."/>
            <person name="Nomoto H."/>
            <person name="Ohta F."/>
            <person name="Oishi K."/>
            <person name="Rigoutsos I."/>
            <person name="Sano M."/>
            <person name="Sasaki A."/>
            <person name="Sasakura Y."/>
            <person name="Shoguchi E."/>
            <person name="Shin-i T."/>
            <person name="Spagnuolo A."/>
            <person name="Stainier D."/>
            <person name="Suzuki M.M."/>
            <person name="Tassy O."/>
            <person name="Takatori N."/>
            <person name="Tokuoka M."/>
            <person name="Yagi K."/>
            <person name="Yoshizaki F."/>
            <person name="Wada S."/>
            <person name="Zhang C."/>
            <person name="Hyatt P.D."/>
            <person name="Larimer F."/>
            <person name="Detter C."/>
            <person name="Doggett N."/>
            <person name="Glavina T."/>
            <person name="Hawkins T."/>
            <person name="Richardson P."/>
            <person name="Lucas S."/>
            <person name="Kohara Y."/>
            <person name="Levine M."/>
            <person name="Satoh N."/>
            <person name="Rokhsar D.S."/>
        </authorList>
    </citation>
    <scope>NUCLEOTIDE SEQUENCE [LARGE SCALE GENOMIC DNA]</scope>
</reference>
<reference evidence="1" key="3">
    <citation type="submission" date="2025-08" db="UniProtKB">
        <authorList>
            <consortium name="Ensembl"/>
        </authorList>
    </citation>
    <scope>IDENTIFICATION</scope>
</reference>
<protein>
    <submittedName>
        <fullName evidence="1">Uncharacterized protein</fullName>
    </submittedName>
</protein>
<sequence>MCTFQSRTSVPEDAWDYPCFGKDKAVMYRGPYIFL</sequence>
<evidence type="ECO:0000313" key="2">
    <source>
        <dbReference type="Proteomes" id="UP000008144"/>
    </source>
</evidence>
<organism evidence="1 2">
    <name type="scientific">Ciona intestinalis</name>
    <name type="common">Transparent sea squirt</name>
    <name type="synonym">Ascidia intestinalis</name>
    <dbReference type="NCBI Taxonomy" id="7719"/>
    <lineage>
        <taxon>Eukaryota</taxon>
        <taxon>Metazoa</taxon>
        <taxon>Chordata</taxon>
        <taxon>Tunicata</taxon>
        <taxon>Ascidiacea</taxon>
        <taxon>Phlebobranchia</taxon>
        <taxon>Cionidae</taxon>
        <taxon>Ciona</taxon>
    </lineage>
</organism>
<dbReference type="HOGENOM" id="CLU_3370815_0_0_1"/>
<dbReference type="EMBL" id="EAAA01000547">
    <property type="status" value="NOT_ANNOTATED_CDS"/>
    <property type="molecule type" value="Genomic_DNA"/>
</dbReference>
<accession>H2XSC9</accession>
<dbReference type="AlphaFoldDB" id="H2XSC9"/>
<evidence type="ECO:0000313" key="1">
    <source>
        <dbReference type="Ensembl" id="ENSCINP00000032563.1"/>
    </source>
</evidence>